<dbReference type="AlphaFoldDB" id="A0A8X6U1J1"/>
<keyword evidence="2" id="KW-1185">Reference proteome</keyword>
<sequence>MQKYAARGKILTKGKVSPIQYPGLIFPFMTPASEIDFCLPAISAQDSQVVESLPFSSVLCKTENLIAAVAPFSQLIVSLGREWAKGKMKEGNEE</sequence>
<name>A0A8X6U1J1_NEPPI</name>
<reference evidence="1" key="1">
    <citation type="submission" date="2020-08" db="EMBL/GenBank/DDBJ databases">
        <title>Multicomponent nature underlies the extraordinary mechanical properties of spider dragline silk.</title>
        <authorList>
            <person name="Kono N."/>
            <person name="Nakamura H."/>
            <person name="Mori M."/>
            <person name="Yoshida Y."/>
            <person name="Ohtoshi R."/>
            <person name="Malay A.D."/>
            <person name="Moran D.A.P."/>
            <person name="Tomita M."/>
            <person name="Numata K."/>
            <person name="Arakawa K."/>
        </authorList>
    </citation>
    <scope>NUCLEOTIDE SEQUENCE</scope>
</reference>
<dbReference type="OrthoDB" id="10275989at2759"/>
<dbReference type="Proteomes" id="UP000887013">
    <property type="component" value="Unassembled WGS sequence"/>
</dbReference>
<gene>
    <name evidence="1" type="ORF">NPIL_149331</name>
</gene>
<accession>A0A8X6U1J1</accession>
<evidence type="ECO:0000313" key="1">
    <source>
        <dbReference type="EMBL" id="GFT65603.1"/>
    </source>
</evidence>
<proteinExistence type="predicted"/>
<comment type="caution">
    <text evidence="1">The sequence shown here is derived from an EMBL/GenBank/DDBJ whole genome shotgun (WGS) entry which is preliminary data.</text>
</comment>
<organism evidence="1 2">
    <name type="scientific">Nephila pilipes</name>
    <name type="common">Giant wood spider</name>
    <name type="synonym">Nephila maculata</name>
    <dbReference type="NCBI Taxonomy" id="299642"/>
    <lineage>
        <taxon>Eukaryota</taxon>
        <taxon>Metazoa</taxon>
        <taxon>Ecdysozoa</taxon>
        <taxon>Arthropoda</taxon>
        <taxon>Chelicerata</taxon>
        <taxon>Arachnida</taxon>
        <taxon>Araneae</taxon>
        <taxon>Araneomorphae</taxon>
        <taxon>Entelegynae</taxon>
        <taxon>Araneoidea</taxon>
        <taxon>Nephilidae</taxon>
        <taxon>Nephila</taxon>
    </lineage>
</organism>
<evidence type="ECO:0000313" key="2">
    <source>
        <dbReference type="Proteomes" id="UP000887013"/>
    </source>
</evidence>
<protein>
    <submittedName>
        <fullName evidence="1">Uncharacterized protein</fullName>
    </submittedName>
</protein>
<dbReference type="EMBL" id="BMAW01115301">
    <property type="protein sequence ID" value="GFT65603.1"/>
    <property type="molecule type" value="Genomic_DNA"/>
</dbReference>